<dbReference type="InterPro" id="IPR050300">
    <property type="entry name" value="GDXG_lipolytic_enzyme"/>
</dbReference>
<dbReference type="HOGENOM" id="CLU_012494_6_4_11"/>
<dbReference type="InterPro" id="IPR029058">
    <property type="entry name" value="AB_hydrolase_fold"/>
</dbReference>
<comment type="caution">
    <text evidence="3">The sequence shown here is derived from an EMBL/GenBank/DDBJ whole genome shotgun (WGS) entry which is preliminary data.</text>
</comment>
<protein>
    <recommendedName>
        <fullName evidence="2">Alpha/beta hydrolase fold-3 domain-containing protein</fullName>
    </recommendedName>
</protein>
<sequence length="276" mass="29767">MYVDPDISRWLSTLTPVDIADLPAARVASAQNQACTRGANREYRGHSGGPWKVIGHGSRVIVNIHGGGFVLGSTSSDDPENELLTRELGCTVVSPEYGLAPENPYPGPLTQCCQALTWVVDNLDPRPVVMGHSAGGGLAAMVTQWAVDKRMELGAQVLIEPEVDPRCASASMKTYAEGPVWTKANGELSWQYLLQGERVEVPARLAPPTYVIVNQSDPLRDEGIAYALRLADAGTPVTLKMYPGTVHGSMSCMDAAVTRKAYEELLAFLKAAFSRR</sequence>
<evidence type="ECO:0000256" key="1">
    <source>
        <dbReference type="ARBA" id="ARBA00022801"/>
    </source>
</evidence>
<dbReference type="EMBL" id="ATBY01000013">
    <property type="protein sequence ID" value="EPD69353.1"/>
    <property type="molecule type" value="Genomic_DNA"/>
</dbReference>
<evidence type="ECO:0000313" key="3">
    <source>
        <dbReference type="EMBL" id="EPD69353.1"/>
    </source>
</evidence>
<dbReference type="PANTHER" id="PTHR48081:SF8">
    <property type="entry name" value="ALPHA_BETA HYDROLASE FOLD-3 DOMAIN-CONTAINING PROTEIN-RELATED"/>
    <property type="match status" value="1"/>
</dbReference>
<organism evidence="3 4">
    <name type="scientific">Corynebacterium pyruviciproducens ATCC BAA-1742</name>
    <dbReference type="NCBI Taxonomy" id="1125779"/>
    <lineage>
        <taxon>Bacteria</taxon>
        <taxon>Bacillati</taxon>
        <taxon>Actinomycetota</taxon>
        <taxon>Actinomycetes</taxon>
        <taxon>Mycobacteriales</taxon>
        <taxon>Corynebacteriaceae</taxon>
        <taxon>Corynebacterium</taxon>
    </lineage>
</organism>
<feature type="domain" description="Alpha/beta hydrolase fold-3" evidence="2">
    <location>
        <begin position="61"/>
        <end position="249"/>
    </location>
</feature>
<dbReference type="STRING" id="1125779.HMPREF1219_01222"/>
<dbReference type="PANTHER" id="PTHR48081">
    <property type="entry name" value="AB HYDROLASE SUPERFAMILY PROTEIN C4A8.06C"/>
    <property type="match status" value="1"/>
</dbReference>
<keyword evidence="1" id="KW-0378">Hydrolase</keyword>
<dbReference type="InterPro" id="IPR013094">
    <property type="entry name" value="AB_hydrolase_3"/>
</dbReference>
<keyword evidence="4" id="KW-1185">Reference proteome</keyword>
<dbReference type="PATRIC" id="fig|1125779.3.peg.1202"/>
<dbReference type="eggNOG" id="COG0657">
    <property type="taxonomic scope" value="Bacteria"/>
</dbReference>
<dbReference type="AlphaFoldDB" id="S2YYB1"/>
<dbReference type="RefSeq" id="WP_016457983.1">
    <property type="nucleotide sequence ID" value="NZ_KE150446.1"/>
</dbReference>
<accession>S2YYB1</accession>
<gene>
    <name evidence="3" type="ORF">HMPREF1219_01222</name>
</gene>
<evidence type="ECO:0000259" key="2">
    <source>
        <dbReference type="Pfam" id="PF07859"/>
    </source>
</evidence>
<evidence type="ECO:0000313" key="4">
    <source>
        <dbReference type="Proteomes" id="UP000014408"/>
    </source>
</evidence>
<dbReference type="SUPFAM" id="SSF53474">
    <property type="entry name" value="alpha/beta-Hydrolases"/>
    <property type="match status" value="1"/>
</dbReference>
<dbReference type="GO" id="GO:0016787">
    <property type="term" value="F:hydrolase activity"/>
    <property type="evidence" value="ECO:0007669"/>
    <property type="project" value="UniProtKB-KW"/>
</dbReference>
<dbReference type="Gene3D" id="3.40.50.1820">
    <property type="entry name" value="alpha/beta hydrolase"/>
    <property type="match status" value="1"/>
</dbReference>
<reference evidence="3 4" key="1">
    <citation type="submission" date="2013-05" db="EMBL/GenBank/DDBJ databases">
        <title>The Genome Sequence of Corynebacterium pyruviciproducens 1773O (ATCC BAA-1742).</title>
        <authorList>
            <consortium name="The Broad Institute Genomics Platform"/>
            <person name="Earl A."/>
            <person name="Ward D."/>
            <person name="Feldgarden M."/>
            <person name="Gevers D."/>
            <person name="Tong J."/>
            <person name="Walker B."/>
            <person name="Young S."/>
            <person name="Zeng Q."/>
            <person name="Gargeya S."/>
            <person name="Fitzgerald M."/>
            <person name="Haas B."/>
            <person name="Abouelleil A."/>
            <person name="Allen A.W."/>
            <person name="Alvarado L."/>
            <person name="Arachchi H.M."/>
            <person name="Berlin A.M."/>
            <person name="Chapman S.B."/>
            <person name="Gainer-Dewar J."/>
            <person name="Goldberg J."/>
            <person name="Griggs A."/>
            <person name="Gujja S."/>
            <person name="Hansen M."/>
            <person name="Howarth C."/>
            <person name="Imamovic A."/>
            <person name="Ireland A."/>
            <person name="Larimer J."/>
            <person name="McCowan C."/>
            <person name="Murphy C."/>
            <person name="Pearson M."/>
            <person name="Poon T.W."/>
            <person name="Priest M."/>
            <person name="Roberts A."/>
            <person name="Saif S."/>
            <person name="Shea T."/>
            <person name="Sisk P."/>
            <person name="Sykes S."/>
            <person name="Wortman J."/>
            <person name="Nusbaum C."/>
            <person name="Birren B."/>
        </authorList>
    </citation>
    <scope>NUCLEOTIDE SEQUENCE [LARGE SCALE GENOMIC DNA]</scope>
    <source>
        <strain evidence="3 4">ATCC BAA-1742</strain>
    </source>
</reference>
<proteinExistence type="predicted"/>
<name>S2YYB1_9CORY</name>
<dbReference type="Pfam" id="PF07859">
    <property type="entry name" value="Abhydrolase_3"/>
    <property type="match status" value="1"/>
</dbReference>
<dbReference type="Proteomes" id="UP000014408">
    <property type="component" value="Unassembled WGS sequence"/>
</dbReference>